<reference evidence="4 5" key="1">
    <citation type="submission" date="2019-02" db="EMBL/GenBank/DDBJ databases">
        <title>Sequencing the genomes of 1000 actinobacteria strains.</title>
        <authorList>
            <person name="Klenk H.-P."/>
        </authorList>
    </citation>
    <scope>NUCLEOTIDE SEQUENCE [LARGE SCALE GENOMIC DNA]</scope>
    <source>
        <strain evidence="4 5">DSM 17364</strain>
    </source>
</reference>
<feature type="compositionally biased region" description="Basic and acidic residues" evidence="2">
    <location>
        <begin position="29"/>
        <end position="40"/>
    </location>
</feature>
<evidence type="ECO:0000256" key="2">
    <source>
        <dbReference type="SAM" id="MobiDB-lite"/>
    </source>
</evidence>
<dbReference type="Gene3D" id="1.10.1470.10">
    <property type="entry name" value="YjbJ"/>
    <property type="match status" value="1"/>
</dbReference>
<evidence type="ECO:0000256" key="1">
    <source>
        <dbReference type="ARBA" id="ARBA00009129"/>
    </source>
</evidence>
<feature type="compositionally biased region" description="Basic and acidic residues" evidence="2">
    <location>
        <begin position="47"/>
        <end position="64"/>
    </location>
</feature>
<dbReference type="InterPro" id="IPR008462">
    <property type="entry name" value="CsbD"/>
</dbReference>
<proteinExistence type="inferred from homology"/>
<feature type="domain" description="CsbD-like" evidence="3">
    <location>
        <begin position="5"/>
        <end position="57"/>
    </location>
</feature>
<sequence length="64" mass="6755">MSFSDKISNKAQELSGKAKESAGDATNDDELKAEGLKDQAEAGLKQAGEKISDAAKSATEHFKK</sequence>
<name>A0A4Q8AD97_9MICC</name>
<evidence type="ECO:0000313" key="4">
    <source>
        <dbReference type="EMBL" id="RZU62202.1"/>
    </source>
</evidence>
<feature type="compositionally biased region" description="Polar residues" evidence="2">
    <location>
        <begin position="1"/>
        <end position="12"/>
    </location>
</feature>
<dbReference type="RefSeq" id="WP_102158082.1">
    <property type="nucleotide sequence ID" value="NZ_PGGT01000015.1"/>
</dbReference>
<dbReference type="Pfam" id="PF05532">
    <property type="entry name" value="CsbD"/>
    <property type="match status" value="1"/>
</dbReference>
<dbReference type="AlphaFoldDB" id="A0A4Q8AD97"/>
<evidence type="ECO:0000313" key="5">
    <source>
        <dbReference type="Proteomes" id="UP000292685"/>
    </source>
</evidence>
<keyword evidence="5" id="KW-1185">Reference proteome</keyword>
<protein>
    <submittedName>
        <fullName evidence="4">CsbD-like protein</fullName>
    </submittedName>
</protein>
<comment type="caution">
    <text evidence="4">The sequence shown here is derived from an EMBL/GenBank/DDBJ whole genome shotgun (WGS) entry which is preliminary data.</text>
</comment>
<feature type="region of interest" description="Disordered" evidence="2">
    <location>
        <begin position="1"/>
        <end position="64"/>
    </location>
</feature>
<accession>A0A4Q8AD97</accession>
<dbReference type="Proteomes" id="UP000292685">
    <property type="component" value="Unassembled WGS sequence"/>
</dbReference>
<dbReference type="SUPFAM" id="SSF69047">
    <property type="entry name" value="Hypothetical protein YjbJ"/>
    <property type="match status" value="1"/>
</dbReference>
<gene>
    <name evidence="4" type="ORF">EV380_1792</name>
</gene>
<dbReference type="OrthoDB" id="2143260at2"/>
<comment type="similarity">
    <text evidence="1">Belongs to the UPF0337 (CsbD) family.</text>
</comment>
<organism evidence="4 5">
    <name type="scientific">Zhihengliuella halotolerans</name>
    <dbReference type="NCBI Taxonomy" id="370736"/>
    <lineage>
        <taxon>Bacteria</taxon>
        <taxon>Bacillati</taxon>
        <taxon>Actinomycetota</taxon>
        <taxon>Actinomycetes</taxon>
        <taxon>Micrococcales</taxon>
        <taxon>Micrococcaceae</taxon>
        <taxon>Zhihengliuella</taxon>
    </lineage>
</organism>
<dbReference type="EMBL" id="SHLA01000001">
    <property type="protein sequence ID" value="RZU62202.1"/>
    <property type="molecule type" value="Genomic_DNA"/>
</dbReference>
<dbReference type="InterPro" id="IPR036629">
    <property type="entry name" value="YjbJ_sf"/>
</dbReference>
<evidence type="ECO:0000259" key="3">
    <source>
        <dbReference type="Pfam" id="PF05532"/>
    </source>
</evidence>